<dbReference type="KEGG" id="mro:MROS_2643"/>
<sequence>MCKRILLLIFILSGINLYAQLAQYDEALEGDINSDLTLDANKKYLLKGFVNVNEGATLTIPAGTIIYGEKSSKGTLIINRGAKINAVGAPNNPIVFTSQQPAGQRAAGDWGGIIIAGRASINVPGGTAVIEGGTGTIYGGGENPDDNDNSGIMSYVRIEFPGIAYLPDNEINGLTLAGVGRGTTLDHIQVSYSGDDSYEFFGGTVNAKYLIAYKGVDDEFDTDFGYRGNLQFLAGYRDFNIADISGSNGFESDNDGTGTLNEPRTRPIFSNVTLIGPLVNPDYTEFNPNFKRGMHLRRSTLTSVYNSIIMGYPVGLYLDGENSVAGAQSDSLQIRNTIIAGAQSGKNLTTNVESFDVVSWFKTSSYSNQEFETSVEVKLTDPFNQSAPNATPMSDSPAASGANFDNPRLSGGFFESVEFIGAFDPSGARWDEGWTNYDPQNTDYTLTGVDEEYTNIIPAAYELSQNYPNPFNPTTTISFVLPKSGNVKLTVYNTLGQEVEKLINGYKEAGKYNITWSANNLPSGLYLYRLETENYVVSKKMTLLK</sequence>
<accession>I7A3T4</accession>
<feature type="domain" description="Secretion system C-terminal sorting" evidence="3">
    <location>
        <begin position="467"/>
        <end position="541"/>
    </location>
</feature>
<protein>
    <recommendedName>
        <fullName evidence="3">Secretion system C-terminal sorting domain-containing protein</fullName>
    </recommendedName>
</protein>
<gene>
    <name evidence="4" type="ordered locus">MROS_2643</name>
</gene>
<evidence type="ECO:0000313" key="5">
    <source>
        <dbReference type="Proteomes" id="UP000009011"/>
    </source>
</evidence>
<dbReference type="AlphaFoldDB" id="I7A3T4"/>
<evidence type="ECO:0000313" key="4">
    <source>
        <dbReference type="EMBL" id="AFN75873.1"/>
    </source>
</evidence>
<dbReference type="OrthoDB" id="1521716at2"/>
<dbReference type="PATRIC" id="fig|1191523.3.peg.2778"/>
<dbReference type="InterPro" id="IPR026444">
    <property type="entry name" value="Secre_tail"/>
</dbReference>
<keyword evidence="5" id="KW-1185">Reference proteome</keyword>
<dbReference type="PANTHER" id="PTHR41339">
    <property type="entry name" value="LIPL48"/>
    <property type="match status" value="1"/>
</dbReference>
<evidence type="ECO:0000259" key="3">
    <source>
        <dbReference type="Pfam" id="PF18962"/>
    </source>
</evidence>
<keyword evidence="2" id="KW-0732">Signal</keyword>
<evidence type="ECO:0000256" key="1">
    <source>
        <dbReference type="SAM" id="MobiDB-lite"/>
    </source>
</evidence>
<feature type="region of interest" description="Disordered" evidence="1">
    <location>
        <begin position="383"/>
        <end position="402"/>
    </location>
</feature>
<dbReference type="eggNOG" id="COG5492">
    <property type="taxonomic scope" value="Bacteria"/>
</dbReference>
<proteinExistence type="predicted"/>
<dbReference type="Proteomes" id="UP000009011">
    <property type="component" value="Chromosome"/>
</dbReference>
<dbReference type="RefSeq" id="WP_014857303.1">
    <property type="nucleotide sequence ID" value="NC_018178.1"/>
</dbReference>
<dbReference type="PANTHER" id="PTHR41339:SF1">
    <property type="entry name" value="SECRETED PROTEIN"/>
    <property type="match status" value="1"/>
</dbReference>
<dbReference type="Gene3D" id="2.60.40.4070">
    <property type="match status" value="1"/>
</dbReference>
<feature type="compositionally biased region" description="Polar residues" evidence="1">
    <location>
        <begin position="383"/>
        <end position="394"/>
    </location>
</feature>
<dbReference type="STRING" id="1191523.MROS_2643"/>
<feature type="signal peptide" evidence="2">
    <location>
        <begin position="1"/>
        <end position="21"/>
    </location>
</feature>
<dbReference type="eggNOG" id="COG1520">
    <property type="taxonomic scope" value="Bacteria"/>
</dbReference>
<name>I7A3T4_MELRP</name>
<organism evidence="4 5">
    <name type="scientific">Melioribacter roseus (strain DSM 23840 / JCM 17771 / VKM B-2668 / P3M-2)</name>
    <dbReference type="NCBI Taxonomy" id="1191523"/>
    <lineage>
        <taxon>Bacteria</taxon>
        <taxon>Pseudomonadati</taxon>
        <taxon>Ignavibacteriota</taxon>
        <taxon>Ignavibacteria</taxon>
        <taxon>Ignavibacteriales</taxon>
        <taxon>Melioribacteraceae</taxon>
        <taxon>Melioribacter</taxon>
    </lineage>
</organism>
<dbReference type="EMBL" id="CP003557">
    <property type="protein sequence ID" value="AFN75873.1"/>
    <property type="molecule type" value="Genomic_DNA"/>
</dbReference>
<dbReference type="Pfam" id="PF18962">
    <property type="entry name" value="Por_Secre_tail"/>
    <property type="match status" value="1"/>
</dbReference>
<feature type="chain" id="PRO_5003707077" description="Secretion system C-terminal sorting domain-containing protein" evidence="2">
    <location>
        <begin position="22"/>
        <end position="545"/>
    </location>
</feature>
<reference evidence="4 5" key="1">
    <citation type="journal article" date="2013" name="PLoS ONE">
        <title>Genomic analysis of Melioribacter roseus, facultatively anaerobic organotrophic bacterium representing a novel deep lineage within Bacteriodetes/Chlorobi group.</title>
        <authorList>
            <person name="Kadnikov V.V."/>
            <person name="Mardanov A.V."/>
            <person name="Podosokorskaya O.A."/>
            <person name="Gavrilov S.N."/>
            <person name="Kublanov I.V."/>
            <person name="Beletsky A.V."/>
            <person name="Bonch-Osmolovskaya E.A."/>
            <person name="Ravin N.V."/>
        </authorList>
    </citation>
    <scope>NUCLEOTIDE SEQUENCE [LARGE SCALE GENOMIC DNA]</scope>
    <source>
        <strain evidence="5">JCM 17771 / P3M-2</strain>
    </source>
</reference>
<dbReference type="HOGENOM" id="CLU_034925_0_0_10"/>
<evidence type="ECO:0000256" key="2">
    <source>
        <dbReference type="SAM" id="SignalP"/>
    </source>
</evidence>
<dbReference type="NCBIfam" id="TIGR04183">
    <property type="entry name" value="Por_Secre_tail"/>
    <property type="match status" value="1"/>
</dbReference>